<feature type="compositionally biased region" description="Low complexity" evidence="1">
    <location>
        <begin position="117"/>
        <end position="131"/>
    </location>
</feature>
<name>A0A6T7T3S4_9EUKA</name>
<organism evidence="2">
    <name type="scientific">Phaeocystis antarctica</name>
    <dbReference type="NCBI Taxonomy" id="33657"/>
    <lineage>
        <taxon>Eukaryota</taxon>
        <taxon>Haptista</taxon>
        <taxon>Haptophyta</taxon>
        <taxon>Prymnesiophyceae</taxon>
        <taxon>Phaeocystales</taxon>
        <taxon>Phaeocystaceae</taxon>
        <taxon>Phaeocystis</taxon>
    </lineage>
</organism>
<feature type="region of interest" description="Disordered" evidence="1">
    <location>
        <begin position="115"/>
        <end position="136"/>
    </location>
</feature>
<sequence length="159" mass="16906">MLDGTAQLRTGMAWYRPVTIQLLAAPGYEPDGVSVSGAPTWSALVIDGVAVPYDQVMSVRMVESALGLIVEQASHGLDDTPLQHLRMYSRAEFNLWREALQPKVVNPDSSLTIKNCGPSTSSGASTPGRGSKASQINAARSWLAGAEASKSSKSLFDVE</sequence>
<dbReference type="EMBL" id="HBEP01028329">
    <property type="protein sequence ID" value="CAD8501117.1"/>
    <property type="molecule type" value="Transcribed_RNA"/>
</dbReference>
<accession>A0A6T7T3S4</accession>
<protein>
    <submittedName>
        <fullName evidence="2">Uncharacterized protein</fullName>
    </submittedName>
</protein>
<dbReference type="AlphaFoldDB" id="A0A6T7T3S4"/>
<evidence type="ECO:0000256" key="1">
    <source>
        <dbReference type="SAM" id="MobiDB-lite"/>
    </source>
</evidence>
<reference evidence="2" key="1">
    <citation type="submission" date="2021-01" db="EMBL/GenBank/DDBJ databases">
        <authorList>
            <person name="Corre E."/>
            <person name="Pelletier E."/>
            <person name="Niang G."/>
            <person name="Scheremetjew M."/>
            <person name="Finn R."/>
            <person name="Kale V."/>
            <person name="Holt S."/>
            <person name="Cochrane G."/>
            <person name="Meng A."/>
            <person name="Brown T."/>
            <person name="Cohen L."/>
        </authorList>
    </citation>
    <scope>NUCLEOTIDE SEQUENCE</scope>
    <source>
        <strain evidence="2">CCMP1374</strain>
    </source>
</reference>
<proteinExistence type="predicted"/>
<evidence type="ECO:0000313" key="3">
    <source>
        <dbReference type="EMBL" id="CAD8501120.1"/>
    </source>
</evidence>
<evidence type="ECO:0000313" key="2">
    <source>
        <dbReference type="EMBL" id="CAD8501117.1"/>
    </source>
</evidence>
<dbReference type="EMBL" id="HBEP01028330">
    <property type="protein sequence ID" value="CAD8501120.1"/>
    <property type="molecule type" value="Transcribed_RNA"/>
</dbReference>
<gene>
    <name evidence="2" type="ORF">PANT1444_LOCUS16079</name>
    <name evidence="3" type="ORF">PANT1444_LOCUS16080</name>
</gene>